<dbReference type="EMBL" id="JANIIK010000330">
    <property type="protein sequence ID" value="KAJ3583461.1"/>
    <property type="molecule type" value="Genomic_DNA"/>
</dbReference>
<dbReference type="GO" id="GO:0005839">
    <property type="term" value="C:proteasome core complex"/>
    <property type="evidence" value="ECO:0007669"/>
    <property type="project" value="InterPro"/>
</dbReference>
<dbReference type="Proteomes" id="UP001148018">
    <property type="component" value="Unassembled WGS sequence"/>
</dbReference>
<feature type="non-terminal residue" evidence="1">
    <location>
        <position position="122"/>
    </location>
</feature>
<evidence type="ECO:0000313" key="2">
    <source>
        <dbReference type="Proteomes" id="UP001148018"/>
    </source>
</evidence>
<dbReference type="SUPFAM" id="SSF56235">
    <property type="entry name" value="N-terminal nucleophile aminohydrolases (Ntn hydrolases)"/>
    <property type="match status" value="1"/>
</dbReference>
<evidence type="ECO:0000313" key="1">
    <source>
        <dbReference type="EMBL" id="KAJ3583461.1"/>
    </source>
</evidence>
<dbReference type="AlphaFoldDB" id="A0A9Q0D7Y2"/>
<name>A0A9Q0D7Y2_9TELE</name>
<dbReference type="Gene3D" id="3.60.20.10">
    <property type="entry name" value="Glutamine Phosphoribosylpyrophosphate, subunit 1, domain 1"/>
    <property type="match status" value="1"/>
</dbReference>
<dbReference type="OrthoDB" id="37597at2759"/>
<gene>
    <name evidence="1" type="ORF">NHX12_017296</name>
</gene>
<dbReference type="InterPro" id="IPR001353">
    <property type="entry name" value="Proteasome_sua/b"/>
</dbReference>
<dbReference type="GO" id="GO:0051603">
    <property type="term" value="P:proteolysis involved in protein catabolic process"/>
    <property type="evidence" value="ECO:0007669"/>
    <property type="project" value="InterPro"/>
</dbReference>
<accession>A0A9Q0D7Y2</accession>
<dbReference type="Pfam" id="PF00227">
    <property type="entry name" value="Proteasome"/>
    <property type="match status" value="1"/>
</dbReference>
<proteinExistence type="predicted"/>
<protein>
    <submittedName>
        <fullName evidence="1">Uncharacterized protein</fullName>
    </submittedName>
</protein>
<dbReference type="InterPro" id="IPR029055">
    <property type="entry name" value="Ntn_hydrolases_N"/>
</dbReference>
<comment type="caution">
    <text evidence="1">The sequence shown here is derived from an EMBL/GenBank/DDBJ whole genome shotgun (WGS) entry which is preliminary data.</text>
</comment>
<organism evidence="1 2">
    <name type="scientific">Muraenolepis orangiensis</name>
    <name type="common">Patagonian moray cod</name>
    <dbReference type="NCBI Taxonomy" id="630683"/>
    <lineage>
        <taxon>Eukaryota</taxon>
        <taxon>Metazoa</taxon>
        <taxon>Chordata</taxon>
        <taxon>Craniata</taxon>
        <taxon>Vertebrata</taxon>
        <taxon>Euteleostomi</taxon>
        <taxon>Actinopterygii</taxon>
        <taxon>Neopterygii</taxon>
        <taxon>Teleostei</taxon>
        <taxon>Neoteleostei</taxon>
        <taxon>Acanthomorphata</taxon>
        <taxon>Zeiogadaria</taxon>
        <taxon>Gadariae</taxon>
        <taxon>Gadiformes</taxon>
        <taxon>Muraenolepidoidei</taxon>
        <taxon>Muraenolepididae</taxon>
        <taxon>Muraenolepis</taxon>
    </lineage>
</organism>
<keyword evidence="2" id="KW-1185">Reference proteome</keyword>
<reference evidence="1" key="1">
    <citation type="submission" date="2022-07" db="EMBL/GenBank/DDBJ databases">
        <title>Chromosome-level genome of Muraenolepis orangiensis.</title>
        <authorList>
            <person name="Kim J."/>
        </authorList>
    </citation>
    <scope>NUCLEOTIDE SEQUENCE</scope>
    <source>
        <strain evidence="1">KU_S4_2022</strain>
        <tissue evidence="1">Muscle</tissue>
    </source>
</reference>
<sequence>PLWLTSDNRQAVCRCITMMVLVPSRPPLGSSKDPGERAAAAEPPVLFALSAGREACSTWTLREPGVRGPVIDSGLRADLSVEEACELGRRAIYQAAYRDAYSGGQVNLYHVHGEGRTRWVTR</sequence>